<dbReference type="InterPro" id="IPR005135">
    <property type="entry name" value="Endo/exonuclease/phosphatase"/>
</dbReference>
<name>A0A814ZIL1_ADIRI</name>
<dbReference type="EMBL" id="CAJNOR010002075">
    <property type="protein sequence ID" value="CAF1244074.1"/>
    <property type="molecule type" value="Genomic_DNA"/>
</dbReference>
<comment type="caution">
    <text evidence="3">The sequence shown here is derived from an EMBL/GenBank/DDBJ whole genome shotgun (WGS) entry which is preliminary data.</text>
</comment>
<dbReference type="InterPro" id="IPR036691">
    <property type="entry name" value="Endo/exonu/phosph_ase_sf"/>
</dbReference>
<dbReference type="CDD" id="cd01650">
    <property type="entry name" value="RT_nLTR_like"/>
    <property type="match status" value="1"/>
</dbReference>
<accession>A0A814ZIL1</accession>
<gene>
    <name evidence="3" type="ORF">XAT740_LOCUS25895</name>
</gene>
<dbReference type="Proteomes" id="UP000663828">
    <property type="component" value="Unassembled WGS sequence"/>
</dbReference>
<keyword evidence="1" id="KW-0812">Transmembrane</keyword>
<sequence length="893" mass="104287">AASKKLPEFTGYTGISQIGTNSFGGVAILYENAVICKPVDKELNFLAIEVQTVSEPIIIGAIYVPPGSLPPFQLFNKYRNNEFYLFGDFNAKHTTWSCKFINPSGSHLFNWLEETGNEMIRPTTSTSRRSDAVIDFGIAHDASGWNSEVLHEGTSDHWPVLFQAPIVINKNSFFRQTNWNLFTFFLSSSFQYWNSLVYNFDADSFFSIFSSFLNALHDRCSIYKSVDKFRPPWPPSLLFLARTVNRARRAYRKARTVLHLQRFLLLKEHFILERTSYQQSLRDAKMIWLGESNNIWKYVKPVFRPYAPAFRGLSVNNVKITDPQKVVDILADYYEKHFAEPEYDPSNQIHQRSISIFDSLAYMPSIPLEQIKYEEIVREWKKFLPKKSTDSAGTSAFMLKKLPIEYLNILSVLFNKCASRGEFFAAGKIAKVVCLSKDGMYPNENKLRPISLLPNIGKLFERIIHHRILSWCNDHNIAVDEQSGFMQGRRLQTRILSLVENLRLTVAACNRPALTIFVDFLSAFDRMWFPALITNLNELGMPLSLLKWIQSWLLNRSFSISFGNVHSRNIKMHVGAPQGSILAATLFRLHVHFLPSFFFGLSVHMFADDLAIVLTGSLEKRLSLNISDLEMRAKDVMRQLEIFSTNSLLPVNTNKTKALLVHSAVSPSYPKINYKQQSIEYVNCFRYLGVYITTKLGWGLFINHRIRTIRKIYKAMRIILRTIPINLTSTRRKIFLAFVLPHFCWLFCAWFYFTENQKRMIEHVFCSGLRILYALNRWDDLSTLIISREKSLRDYIYSYWYRFALHIEKTPDALDFQQSRQAFQTIKSNNKDWYKTMGFRKNSFFPRRLIERAQHSLHDWNQFKNAHKDQFLFYKENTLYLNWFIYKYFLEPG</sequence>
<protein>
    <recommendedName>
        <fullName evidence="2">Reverse transcriptase domain-containing protein</fullName>
    </recommendedName>
</protein>
<feature type="transmembrane region" description="Helical" evidence="1">
    <location>
        <begin position="734"/>
        <end position="753"/>
    </location>
</feature>
<dbReference type="Pfam" id="PF14529">
    <property type="entry name" value="Exo_endo_phos_2"/>
    <property type="match status" value="1"/>
</dbReference>
<dbReference type="InterPro" id="IPR000477">
    <property type="entry name" value="RT_dom"/>
</dbReference>
<dbReference type="PANTHER" id="PTHR36688">
    <property type="entry name" value="ENDO/EXONUCLEASE/PHOSPHATASE DOMAIN-CONTAINING PROTEIN"/>
    <property type="match status" value="1"/>
</dbReference>
<dbReference type="PROSITE" id="PS50878">
    <property type="entry name" value="RT_POL"/>
    <property type="match status" value="1"/>
</dbReference>
<evidence type="ECO:0000259" key="2">
    <source>
        <dbReference type="PROSITE" id="PS50878"/>
    </source>
</evidence>
<dbReference type="AlphaFoldDB" id="A0A814ZIL1"/>
<keyword evidence="4" id="KW-1185">Reference proteome</keyword>
<dbReference type="Pfam" id="PF00078">
    <property type="entry name" value="RVT_1"/>
    <property type="match status" value="1"/>
</dbReference>
<keyword evidence="1" id="KW-0472">Membrane</keyword>
<dbReference type="GO" id="GO:0003824">
    <property type="term" value="F:catalytic activity"/>
    <property type="evidence" value="ECO:0007669"/>
    <property type="project" value="InterPro"/>
</dbReference>
<dbReference type="SUPFAM" id="SSF56219">
    <property type="entry name" value="DNase I-like"/>
    <property type="match status" value="1"/>
</dbReference>
<proteinExistence type="predicted"/>
<dbReference type="InterPro" id="IPR052560">
    <property type="entry name" value="RdDP_mobile_element"/>
</dbReference>
<dbReference type="PANTHER" id="PTHR36688:SF1">
    <property type="entry name" value="ENDONUCLEASE_EXONUCLEASE_PHOSPHATASE DOMAIN-CONTAINING PROTEIN"/>
    <property type="match status" value="1"/>
</dbReference>
<feature type="non-terminal residue" evidence="3">
    <location>
        <position position="1"/>
    </location>
</feature>
<evidence type="ECO:0000313" key="3">
    <source>
        <dbReference type="EMBL" id="CAF1244074.1"/>
    </source>
</evidence>
<keyword evidence="1" id="KW-1133">Transmembrane helix</keyword>
<evidence type="ECO:0000256" key="1">
    <source>
        <dbReference type="SAM" id="Phobius"/>
    </source>
</evidence>
<dbReference type="Gene3D" id="3.60.10.10">
    <property type="entry name" value="Endonuclease/exonuclease/phosphatase"/>
    <property type="match status" value="1"/>
</dbReference>
<reference evidence="3" key="1">
    <citation type="submission" date="2021-02" db="EMBL/GenBank/DDBJ databases">
        <authorList>
            <person name="Nowell W R."/>
        </authorList>
    </citation>
    <scope>NUCLEOTIDE SEQUENCE</scope>
</reference>
<feature type="domain" description="Reverse transcriptase" evidence="2">
    <location>
        <begin position="416"/>
        <end position="692"/>
    </location>
</feature>
<evidence type="ECO:0000313" key="4">
    <source>
        <dbReference type="Proteomes" id="UP000663828"/>
    </source>
</evidence>
<organism evidence="3 4">
    <name type="scientific">Adineta ricciae</name>
    <name type="common">Rotifer</name>
    <dbReference type="NCBI Taxonomy" id="249248"/>
    <lineage>
        <taxon>Eukaryota</taxon>
        <taxon>Metazoa</taxon>
        <taxon>Spiralia</taxon>
        <taxon>Gnathifera</taxon>
        <taxon>Rotifera</taxon>
        <taxon>Eurotatoria</taxon>
        <taxon>Bdelloidea</taxon>
        <taxon>Adinetida</taxon>
        <taxon>Adinetidae</taxon>
        <taxon>Adineta</taxon>
    </lineage>
</organism>